<protein>
    <submittedName>
        <fullName evidence="1">Stage II sporulation protein R</fullName>
    </submittedName>
</protein>
<accession>A0A2P2BYK9</accession>
<organism evidence="1 2">
    <name type="scientific">Romboutsia hominis</name>
    <dbReference type="NCBI Taxonomy" id="1507512"/>
    <lineage>
        <taxon>Bacteria</taxon>
        <taxon>Bacillati</taxon>
        <taxon>Bacillota</taxon>
        <taxon>Clostridia</taxon>
        <taxon>Peptostreptococcales</taxon>
        <taxon>Peptostreptococcaceae</taxon>
        <taxon>Romboutsia</taxon>
    </lineage>
</organism>
<dbReference type="EMBL" id="LN650648">
    <property type="protein sequence ID" value="CEI74234.1"/>
    <property type="molecule type" value="Genomic_DNA"/>
</dbReference>
<evidence type="ECO:0000313" key="1">
    <source>
        <dbReference type="EMBL" id="CEI74234.1"/>
    </source>
</evidence>
<gene>
    <name evidence="1" type="ORF">FRIFI_2717</name>
</gene>
<dbReference type="Pfam" id="PF09551">
    <property type="entry name" value="Spore_II_R"/>
    <property type="match status" value="1"/>
</dbReference>
<dbReference type="NCBIfam" id="TIGR02837">
    <property type="entry name" value="spore_II_R"/>
    <property type="match status" value="1"/>
</dbReference>
<dbReference type="KEGG" id="rhom:FRIFI_2717"/>
<dbReference type="AlphaFoldDB" id="A0A2P2BYK9"/>
<keyword evidence="2" id="KW-1185">Reference proteome</keyword>
<name>A0A2P2BYK9_9FIRM</name>
<proteinExistence type="predicted"/>
<sequence>MNKIRIRLIILVLSLIGVISLMTLTINGEVKNINSLSENYKDKLIRFHVIANSDSDEDQELKLKVRDAVIEYLQPKLSKSKNISQSEEIIKNEYDQIEKISENIIKENGYTYDIKVGIEYSNFPTKQYSSVVLPAGEYKALKIVIGEGTGKNWWCVMFPPLCFIDEENGVIDKATDEKLKEVLTEEEYNLITHKTKEEVSRVEVKFKIAEIIDSILKN</sequence>
<dbReference type="InterPro" id="IPR014202">
    <property type="entry name" value="Spore_II_R"/>
</dbReference>
<reference evidence="1 2" key="1">
    <citation type="submission" date="2014-09" db="EMBL/GenBank/DDBJ databases">
        <authorList>
            <person name="Hornung B.V."/>
        </authorList>
    </citation>
    <scope>NUCLEOTIDE SEQUENCE [LARGE SCALE GENOMIC DNA]</scope>
    <source>
        <strain evidence="1 2">FRIFI</strain>
    </source>
</reference>
<evidence type="ECO:0000313" key="2">
    <source>
        <dbReference type="Proteomes" id="UP000245695"/>
    </source>
</evidence>
<dbReference type="RefSeq" id="WP_092921532.1">
    <property type="nucleotide sequence ID" value="NZ_FJTZ01000006.1"/>
</dbReference>
<dbReference type="Proteomes" id="UP000245695">
    <property type="component" value="Chromosome 1"/>
</dbReference>